<gene>
    <name evidence="2" type="ORF">COLO4_32396</name>
</gene>
<dbReference type="GO" id="GO:0003677">
    <property type="term" value="F:DNA binding"/>
    <property type="evidence" value="ECO:0007669"/>
    <property type="project" value="InterPro"/>
</dbReference>
<dbReference type="SMART" id="SM00501">
    <property type="entry name" value="BRIGHT"/>
    <property type="match status" value="1"/>
</dbReference>
<dbReference type="OrthoDB" id="338531at2759"/>
<dbReference type="EMBL" id="AWUE01021111">
    <property type="protein sequence ID" value="OMO63483.1"/>
    <property type="molecule type" value="Genomic_DNA"/>
</dbReference>
<dbReference type="PANTHER" id="PTHR46691">
    <property type="entry name" value="HIGH MOBILITY GROUP B PROTEIN 9"/>
    <property type="match status" value="1"/>
</dbReference>
<sequence length="269" mass="30469">MVKAVVKEEYFLKVKEEPGLGLESHVLMKEVKEIKVSKGGASFGVREWVPVKEEMTSGCTEEAVAQKEDSKPEMSFFSLQIERGFPRERRVNGVLVEDGVFLKSQIATMDTSKWLTYQELRSDKKIFRRRRMLGEFWNGNVKIPRIDGSDVDLHQLFRAMTLKGGYNRVTAENKWDDIVAALKDHQPTDSLSLSLSFVPVFNNREGCEAQRPLTEQFLQEAWNNKNLINPGEVAAAGMQPEGQGTVQPEEGTEQVVQCLNLMNRDTDNA</sequence>
<comment type="caution">
    <text evidence="2">The sequence shown here is derived from an EMBL/GenBank/DDBJ whole genome shotgun (WGS) entry which is preliminary data.</text>
</comment>
<dbReference type="CDD" id="cd16100">
    <property type="entry name" value="ARID"/>
    <property type="match status" value="1"/>
</dbReference>
<dbReference type="STRING" id="93759.A0A1R3GZG9"/>
<dbReference type="SUPFAM" id="SSF46774">
    <property type="entry name" value="ARID-like"/>
    <property type="match status" value="1"/>
</dbReference>
<proteinExistence type="predicted"/>
<protein>
    <recommendedName>
        <fullName evidence="1">ARID domain-containing protein</fullName>
    </recommendedName>
</protein>
<reference evidence="3" key="1">
    <citation type="submission" date="2013-09" db="EMBL/GenBank/DDBJ databases">
        <title>Corchorus olitorius genome sequencing.</title>
        <authorList>
            <person name="Alam M."/>
            <person name="Haque M.S."/>
            <person name="Islam M.S."/>
            <person name="Emdad E.M."/>
            <person name="Islam M.M."/>
            <person name="Ahmed B."/>
            <person name="Halim A."/>
            <person name="Hossen Q.M.M."/>
            <person name="Hossain M.Z."/>
            <person name="Ahmed R."/>
            <person name="Khan M.M."/>
            <person name="Islam R."/>
            <person name="Rashid M.M."/>
            <person name="Khan S.A."/>
            <person name="Rahman M.S."/>
            <person name="Alam M."/>
            <person name="Yahiya A.S."/>
            <person name="Khan M.S."/>
            <person name="Azam M.S."/>
            <person name="Haque T."/>
            <person name="Lashkar M.Z.H."/>
            <person name="Akhand A.I."/>
            <person name="Morshed G."/>
            <person name="Roy S."/>
            <person name="Uddin K.S."/>
            <person name="Rabeya T."/>
            <person name="Hossain A.S."/>
            <person name="Chowdhury A."/>
            <person name="Snigdha A.R."/>
            <person name="Mortoza M.S."/>
            <person name="Matin S.A."/>
            <person name="Hoque S.M.E."/>
            <person name="Islam M.K."/>
            <person name="Roy D.K."/>
            <person name="Haider R."/>
            <person name="Moosa M.M."/>
            <person name="Elias S.M."/>
            <person name="Hasan A.M."/>
            <person name="Jahan S."/>
            <person name="Shafiuddin M."/>
            <person name="Mahmood N."/>
            <person name="Shommy N.S."/>
        </authorList>
    </citation>
    <scope>NUCLEOTIDE SEQUENCE [LARGE SCALE GENOMIC DNA]</scope>
    <source>
        <strain evidence="3">cv. O-4</strain>
    </source>
</reference>
<dbReference type="Gene3D" id="1.10.150.60">
    <property type="entry name" value="ARID DNA-binding domain"/>
    <property type="match status" value="1"/>
</dbReference>
<dbReference type="Pfam" id="PF01388">
    <property type="entry name" value="ARID"/>
    <property type="match status" value="1"/>
</dbReference>
<feature type="domain" description="ARID" evidence="1">
    <location>
        <begin position="116"/>
        <end position="209"/>
    </location>
</feature>
<evidence type="ECO:0000313" key="2">
    <source>
        <dbReference type="EMBL" id="OMO63483.1"/>
    </source>
</evidence>
<organism evidence="2 3">
    <name type="scientific">Corchorus olitorius</name>
    <dbReference type="NCBI Taxonomy" id="93759"/>
    <lineage>
        <taxon>Eukaryota</taxon>
        <taxon>Viridiplantae</taxon>
        <taxon>Streptophyta</taxon>
        <taxon>Embryophyta</taxon>
        <taxon>Tracheophyta</taxon>
        <taxon>Spermatophyta</taxon>
        <taxon>Magnoliopsida</taxon>
        <taxon>eudicotyledons</taxon>
        <taxon>Gunneridae</taxon>
        <taxon>Pentapetalae</taxon>
        <taxon>rosids</taxon>
        <taxon>malvids</taxon>
        <taxon>Malvales</taxon>
        <taxon>Malvaceae</taxon>
        <taxon>Grewioideae</taxon>
        <taxon>Apeibeae</taxon>
        <taxon>Corchorus</taxon>
    </lineage>
</organism>
<name>A0A1R3GZG9_9ROSI</name>
<dbReference type="PANTHER" id="PTHR46691:SF1">
    <property type="entry name" value="AT-RICH INTERACTIVE DOMAIN-CONTAINING PROTEIN 2"/>
    <property type="match status" value="1"/>
</dbReference>
<dbReference type="InterPro" id="IPR001606">
    <property type="entry name" value="ARID_dom"/>
</dbReference>
<keyword evidence="3" id="KW-1185">Reference proteome</keyword>
<evidence type="ECO:0000259" key="1">
    <source>
        <dbReference type="PROSITE" id="PS51011"/>
    </source>
</evidence>
<dbReference type="Proteomes" id="UP000187203">
    <property type="component" value="Unassembled WGS sequence"/>
</dbReference>
<evidence type="ECO:0000313" key="3">
    <source>
        <dbReference type="Proteomes" id="UP000187203"/>
    </source>
</evidence>
<accession>A0A1R3GZG9</accession>
<dbReference type="InterPro" id="IPR036431">
    <property type="entry name" value="ARID_dom_sf"/>
</dbReference>
<dbReference type="AlphaFoldDB" id="A0A1R3GZG9"/>
<dbReference type="PROSITE" id="PS51011">
    <property type="entry name" value="ARID"/>
    <property type="match status" value="1"/>
</dbReference>